<dbReference type="EMBL" id="MK072083">
    <property type="protein sequence ID" value="AYV78552.1"/>
    <property type="molecule type" value="Genomic_DNA"/>
</dbReference>
<organism evidence="1">
    <name type="scientific">Edafosvirus sp</name>
    <dbReference type="NCBI Taxonomy" id="2487765"/>
    <lineage>
        <taxon>Viruses</taxon>
        <taxon>Varidnaviria</taxon>
        <taxon>Bamfordvirae</taxon>
        <taxon>Nucleocytoviricota</taxon>
        <taxon>Megaviricetes</taxon>
        <taxon>Imitervirales</taxon>
        <taxon>Mimiviridae</taxon>
        <taxon>Klosneuvirinae</taxon>
    </lineage>
</organism>
<keyword evidence="1" id="KW-0347">Helicase</keyword>
<reference evidence="1" key="1">
    <citation type="submission" date="2018-10" db="EMBL/GenBank/DDBJ databases">
        <title>Hidden diversity of soil giant viruses.</title>
        <authorList>
            <person name="Schulz F."/>
            <person name="Alteio L."/>
            <person name="Goudeau D."/>
            <person name="Ryan E.M."/>
            <person name="Malmstrom R.R."/>
            <person name="Blanchard J."/>
            <person name="Woyke T."/>
        </authorList>
    </citation>
    <scope>NUCLEOTIDE SEQUENCE</scope>
    <source>
        <strain evidence="1">EDV1</strain>
    </source>
</reference>
<protein>
    <submittedName>
        <fullName evidence="1">DEAD/SNF2-like helicase</fullName>
    </submittedName>
</protein>
<accession>A0A3G4ZUG2</accession>
<gene>
    <name evidence="1" type="ORF">Edafosvirus18_1</name>
</gene>
<keyword evidence="1" id="KW-0067">ATP-binding</keyword>
<name>A0A3G4ZUG2_9VIRU</name>
<dbReference type="GO" id="GO:0004386">
    <property type="term" value="F:helicase activity"/>
    <property type="evidence" value="ECO:0007669"/>
    <property type="project" value="UniProtKB-KW"/>
</dbReference>
<keyword evidence="1" id="KW-0378">Hydrolase</keyword>
<proteinExistence type="predicted"/>
<feature type="non-terminal residue" evidence="1">
    <location>
        <position position="563"/>
    </location>
</feature>
<evidence type="ECO:0000313" key="1">
    <source>
        <dbReference type="EMBL" id="AYV78552.1"/>
    </source>
</evidence>
<keyword evidence="1" id="KW-0547">Nucleotide-binding</keyword>
<sequence>MDTLIENINTKTQPSLQPRYNDKGKLVRNIANYGLKIYDCAEVERNGEYKGLAIQVLENIKPNLTSARIIDAIKYVTNDDIDNCIRTLNIENEILIFGTDLIYYILDKWLTKYNYNVPNEFKHYNLKTIDNINIIDNWINTIRPTPLNAKFKIINVGSSKKGNSVVPESWINRIFDNGAHLHDEMNKLDWRKNKPPVNYCCIYSMSIMEAVKWMKKKDLLSENINSFPKIGIYIKNKTKLTVFENKDDYDKWIFQLDDNMDFIMDKKAKDKFILACKYNNIFEQKTYYNRTENIGLLVSKLQKCIRRGSGCVKTLHDTVIKLNNSPPYNLPDQQFIKVSGTRQLLWRLFITIIEDVEPYLSDKKYFSILDLLCLSLIAQLDPECQLNKTTMNKVILTSLLVQNNKNIWNWRKGNDEIFDNSETDYDIEGFPLADENDMITDSMKIALRYMPMMSGDRKMLKKSIDYIGTYHMKFSKLNNIVLNDLLKLSDAETEKKTTIASYDMHCMPNIILHLQGCCKIGKTTKEISSFIWENSSKFNIRDNSKEKEGEMVNILKEIQEYYA</sequence>